<name>A0A485LDB0_9STRA</name>
<keyword evidence="1" id="KW-0812">Transmembrane</keyword>
<evidence type="ECO:0000313" key="2">
    <source>
        <dbReference type="EMBL" id="KAF0688640.1"/>
    </source>
</evidence>
<gene>
    <name evidence="3" type="primary">Aste57867_19752</name>
    <name evidence="2" type="ORF">As57867_019687</name>
    <name evidence="3" type="ORF">ASTE57867_19752</name>
</gene>
<feature type="transmembrane region" description="Helical" evidence="1">
    <location>
        <begin position="124"/>
        <end position="147"/>
    </location>
</feature>
<evidence type="ECO:0000313" key="4">
    <source>
        <dbReference type="Proteomes" id="UP000332933"/>
    </source>
</evidence>
<keyword evidence="4" id="KW-1185">Reference proteome</keyword>
<dbReference type="AlphaFoldDB" id="A0A485LDB0"/>
<protein>
    <submittedName>
        <fullName evidence="3">Aste57867_19752 protein</fullName>
    </submittedName>
</protein>
<keyword evidence="1" id="KW-1133">Transmembrane helix</keyword>
<reference evidence="2" key="2">
    <citation type="submission" date="2019-06" db="EMBL/GenBank/DDBJ databases">
        <title>Genomics analysis of Aphanomyces spp. identifies a new class of oomycete effector associated with host adaptation.</title>
        <authorList>
            <person name="Gaulin E."/>
        </authorList>
    </citation>
    <scope>NUCLEOTIDE SEQUENCE</scope>
    <source>
        <strain evidence="2">CBS 578.67</strain>
    </source>
</reference>
<feature type="transmembrane region" description="Helical" evidence="1">
    <location>
        <begin position="167"/>
        <end position="186"/>
    </location>
</feature>
<proteinExistence type="predicted"/>
<evidence type="ECO:0000313" key="3">
    <source>
        <dbReference type="EMBL" id="VFT96450.1"/>
    </source>
</evidence>
<organism evidence="3 4">
    <name type="scientific">Aphanomyces stellatus</name>
    <dbReference type="NCBI Taxonomy" id="120398"/>
    <lineage>
        <taxon>Eukaryota</taxon>
        <taxon>Sar</taxon>
        <taxon>Stramenopiles</taxon>
        <taxon>Oomycota</taxon>
        <taxon>Saprolegniomycetes</taxon>
        <taxon>Saprolegniales</taxon>
        <taxon>Verrucalvaceae</taxon>
        <taxon>Aphanomyces</taxon>
    </lineage>
</organism>
<sequence>MTTQAELASIKEKLTKALQGQRGSPRFDIGGALDATIIFKPIVSLLFLAINFVVSLLQCATLALAVTVSIALIPLMGIGFTLLCDLRFLVGHFADFDSALLHGLTARFGDQPSRTGPRNHIGIGLYYLCFKLPLALIALGIVCFVASIDFSLAMNDKTTRWPTTPALNFLAGSVGFAAMAVWWCVFVPSSAGLTMLVTKYIIGGHKPYRFGYTD</sequence>
<accession>A0A485LDB0</accession>
<reference evidence="3 4" key="1">
    <citation type="submission" date="2019-03" db="EMBL/GenBank/DDBJ databases">
        <authorList>
            <person name="Gaulin E."/>
            <person name="Dumas B."/>
        </authorList>
    </citation>
    <scope>NUCLEOTIDE SEQUENCE [LARGE SCALE GENOMIC DNA]</scope>
    <source>
        <strain evidence="3">CBS 568.67</strain>
    </source>
</reference>
<dbReference type="Proteomes" id="UP000332933">
    <property type="component" value="Unassembled WGS sequence"/>
</dbReference>
<feature type="transmembrane region" description="Helical" evidence="1">
    <location>
        <begin position="60"/>
        <end position="83"/>
    </location>
</feature>
<dbReference type="EMBL" id="VJMH01006713">
    <property type="protein sequence ID" value="KAF0688640.1"/>
    <property type="molecule type" value="Genomic_DNA"/>
</dbReference>
<keyword evidence="1" id="KW-0472">Membrane</keyword>
<dbReference type="EMBL" id="CAADRA010006736">
    <property type="protein sequence ID" value="VFT96450.1"/>
    <property type="molecule type" value="Genomic_DNA"/>
</dbReference>
<evidence type="ECO:0000256" key="1">
    <source>
        <dbReference type="SAM" id="Phobius"/>
    </source>
</evidence>
<feature type="transmembrane region" description="Helical" evidence="1">
    <location>
        <begin position="32"/>
        <end position="54"/>
    </location>
</feature>